<sequence>MGRLFGTSGAVGAAMAAFLVVPEVAVADGRVRWLEDFQRQASQLQTSQFQTSQFQIGAHPLSGRATEAVSAAHVAASADGHAVKTFELPLAGRERQAEAAADPFAKADGAELFVTDLSLADLEIAKLRGFVASAPTVIRPGQEVTRLRLPGASRDVAATALRTILPSVSAMPNEIYTIVPEPADETSADARTVIERNRMGPAVPGPCPAEACFGPDLIAWRAALGTCARDVRVGIIDTSFDLTHPALRHITSEQGVFLGGQAPSPSDWHGTAVLSVLAGDPSSGTPGLLPEATFLLAAAFLSDADGNASTDTVRVLAALAWLDAEGVDIVNMSFSGPEDAAVAQAISAMRKKGVLFVAAAGNMGPAAAPSYPAAYPDVIAVTAVNRDGEGYRHANRGDYIDVSAPGVDILLALPGAQQGARSGTSFSAPFVTAIAAARAGGRLPYNAAVEGAGVALLGDLAVRDLGPPGRDPIYGAGLALAPDACRPQGGEAIAGVPPASSLPMLDARVLEAGTRAPLTVIRAGAAGGSN</sequence>
<dbReference type="InterPro" id="IPR023828">
    <property type="entry name" value="Peptidase_S8_Ser-AS"/>
</dbReference>
<feature type="domain" description="Peptidase S8/S53" evidence="6">
    <location>
        <begin position="229"/>
        <end position="437"/>
    </location>
</feature>
<organism evidence="7 8">
    <name type="scientific">Hyphomicrobium nitrativorans NL23</name>
    <dbReference type="NCBI Taxonomy" id="1029756"/>
    <lineage>
        <taxon>Bacteria</taxon>
        <taxon>Pseudomonadati</taxon>
        <taxon>Pseudomonadota</taxon>
        <taxon>Alphaproteobacteria</taxon>
        <taxon>Hyphomicrobiales</taxon>
        <taxon>Hyphomicrobiaceae</taxon>
        <taxon>Hyphomicrobium</taxon>
    </lineage>
</organism>
<dbReference type="InterPro" id="IPR050131">
    <property type="entry name" value="Peptidase_S8_subtilisin-like"/>
</dbReference>
<dbReference type="AlphaFoldDB" id="V5SEN4"/>
<keyword evidence="3 5" id="KW-0378">Hydrolase</keyword>
<evidence type="ECO:0000259" key="6">
    <source>
        <dbReference type="Pfam" id="PF00082"/>
    </source>
</evidence>
<dbReference type="PATRIC" id="fig|1029756.8.peg.1897"/>
<dbReference type="PROSITE" id="PS00138">
    <property type="entry name" value="SUBTILASE_SER"/>
    <property type="match status" value="1"/>
</dbReference>
<proteinExistence type="inferred from homology"/>
<dbReference type="Gene3D" id="3.40.50.200">
    <property type="entry name" value="Peptidase S8/S53 domain"/>
    <property type="match status" value="1"/>
</dbReference>
<dbReference type="PROSITE" id="PS51892">
    <property type="entry name" value="SUBTILASE"/>
    <property type="match status" value="1"/>
</dbReference>
<dbReference type="CDD" id="cd05561">
    <property type="entry name" value="Peptidases_S8_4"/>
    <property type="match status" value="1"/>
</dbReference>
<feature type="active site" description="Charge relay system" evidence="5">
    <location>
        <position position="425"/>
    </location>
</feature>
<dbReference type="EMBL" id="CP006912">
    <property type="protein sequence ID" value="AHB48515.1"/>
    <property type="molecule type" value="Genomic_DNA"/>
</dbReference>
<feature type="active site" description="Charge relay system" evidence="5">
    <location>
        <position position="269"/>
    </location>
</feature>
<name>V5SEN4_9HYPH</name>
<comment type="similarity">
    <text evidence="1 5">Belongs to the peptidase S8 family.</text>
</comment>
<keyword evidence="8" id="KW-1185">Reference proteome</keyword>
<evidence type="ECO:0000256" key="3">
    <source>
        <dbReference type="ARBA" id="ARBA00022801"/>
    </source>
</evidence>
<dbReference type="GO" id="GO:0006508">
    <property type="term" value="P:proteolysis"/>
    <property type="evidence" value="ECO:0007669"/>
    <property type="project" value="UniProtKB-KW"/>
</dbReference>
<accession>V5SEN4</accession>
<dbReference type="STRING" id="1029756.W911_09110"/>
<evidence type="ECO:0000256" key="2">
    <source>
        <dbReference type="ARBA" id="ARBA00022670"/>
    </source>
</evidence>
<evidence type="ECO:0000256" key="1">
    <source>
        <dbReference type="ARBA" id="ARBA00011073"/>
    </source>
</evidence>
<reference evidence="7 8" key="1">
    <citation type="journal article" date="2014" name="Genome Announc.">
        <title>Complete Genome Sequence of Hyphomicrobium nitrativorans Strain NL23, a Denitrifying Bacterium Isolated from Biofilm of a Methanol-Fed Denitrification System Treating Seawater at the Montreal Biodome.</title>
        <authorList>
            <person name="Martineau C."/>
            <person name="Villeneuve C."/>
            <person name="Mauffrey F."/>
            <person name="Villemur R."/>
        </authorList>
    </citation>
    <scope>NUCLEOTIDE SEQUENCE [LARGE SCALE GENOMIC DNA]</scope>
    <source>
        <strain evidence="7">NL23</strain>
    </source>
</reference>
<dbReference type="PANTHER" id="PTHR43806:SF11">
    <property type="entry name" value="CEREVISIN-RELATED"/>
    <property type="match status" value="1"/>
</dbReference>
<keyword evidence="2 5" id="KW-0645">Protease</keyword>
<dbReference type="InterPro" id="IPR000209">
    <property type="entry name" value="Peptidase_S8/S53_dom"/>
</dbReference>
<dbReference type="Proteomes" id="UP000018542">
    <property type="component" value="Chromosome"/>
</dbReference>
<dbReference type="InterPro" id="IPR036852">
    <property type="entry name" value="Peptidase_S8/S53_dom_sf"/>
</dbReference>
<dbReference type="SUPFAM" id="SSF52743">
    <property type="entry name" value="Subtilisin-like"/>
    <property type="match status" value="1"/>
</dbReference>
<dbReference type="PRINTS" id="PR00723">
    <property type="entry name" value="SUBTILISIN"/>
</dbReference>
<protein>
    <submittedName>
        <fullName evidence="7">Peptidase S8</fullName>
    </submittedName>
</protein>
<dbReference type="InterPro" id="IPR015500">
    <property type="entry name" value="Peptidase_S8_subtilisin-rel"/>
</dbReference>
<dbReference type="KEGG" id="hni:W911_09110"/>
<dbReference type="GO" id="GO:0004252">
    <property type="term" value="F:serine-type endopeptidase activity"/>
    <property type="evidence" value="ECO:0007669"/>
    <property type="project" value="UniProtKB-UniRule"/>
</dbReference>
<evidence type="ECO:0000313" key="8">
    <source>
        <dbReference type="Proteomes" id="UP000018542"/>
    </source>
</evidence>
<evidence type="ECO:0000313" key="7">
    <source>
        <dbReference type="EMBL" id="AHB48515.1"/>
    </source>
</evidence>
<evidence type="ECO:0000256" key="5">
    <source>
        <dbReference type="PROSITE-ProRule" id="PRU01240"/>
    </source>
</evidence>
<feature type="active site" description="Charge relay system" evidence="5">
    <location>
        <position position="237"/>
    </location>
</feature>
<evidence type="ECO:0000256" key="4">
    <source>
        <dbReference type="ARBA" id="ARBA00022825"/>
    </source>
</evidence>
<dbReference type="PANTHER" id="PTHR43806">
    <property type="entry name" value="PEPTIDASE S8"/>
    <property type="match status" value="1"/>
</dbReference>
<gene>
    <name evidence="7" type="ORF">W911_09110</name>
</gene>
<dbReference type="HOGENOM" id="CLU_513668_0_0_5"/>
<dbReference type="Pfam" id="PF00082">
    <property type="entry name" value="Peptidase_S8"/>
    <property type="match status" value="1"/>
</dbReference>
<keyword evidence="4 5" id="KW-0720">Serine protease</keyword>